<dbReference type="OrthoDB" id="9977870at2759"/>
<evidence type="ECO:0000313" key="2">
    <source>
        <dbReference type="EMBL" id="PYH47911.1"/>
    </source>
</evidence>
<organism evidence="2 3">
    <name type="scientific">Aspergillus saccharolyticus JOP 1030-1</name>
    <dbReference type="NCBI Taxonomy" id="1450539"/>
    <lineage>
        <taxon>Eukaryota</taxon>
        <taxon>Fungi</taxon>
        <taxon>Dikarya</taxon>
        <taxon>Ascomycota</taxon>
        <taxon>Pezizomycotina</taxon>
        <taxon>Eurotiomycetes</taxon>
        <taxon>Eurotiomycetidae</taxon>
        <taxon>Eurotiales</taxon>
        <taxon>Aspergillaceae</taxon>
        <taxon>Aspergillus</taxon>
        <taxon>Aspergillus subgen. Circumdati</taxon>
    </lineage>
</organism>
<name>A0A318ZJZ9_9EURO</name>
<keyword evidence="3" id="KW-1185">Reference proteome</keyword>
<accession>A0A318ZJZ9</accession>
<dbReference type="AlphaFoldDB" id="A0A318ZJZ9"/>
<dbReference type="EMBL" id="KZ821223">
    <property type="protein sequence ID" value="PYH47911.1"/>
    <property type="molecule type" value="Genomic_DNA"/>
</dbReference>
<dbReference type="GeneID" id="37080080"/>
<sequence length="156" mass="17429">MNVQEEIEISKTERSTTNNEPSDQELALQDWAFQIQQCATITHDKQVAHVTQEESRTLANRTLALRYGTQEEQAQSESAQRLAAQQIRDATRILEQIDSADLSALLPARTTLALEYGTVPSRTAGNGKSDTITPAPAVWSERRLQMNRFFRSVVAA</sequence>
<gene>
    <name evidence="2" type="ORF">BP01DRAFT_409363</name>
</gene>
<protein>
    <submittedName>
        <fullName evidence="2">Uncharacterized protein</fullName>
    </submittedName>
</protein>
<evidence type="ECO:0000256" key="1">
    <source>
        <dbReference type="SAM" id="MobiDB-lite"/>
    </source>
</evidence>
<proteinExistence type="predicted"/>
<reference evidence="2 3" key="1">
    <citation type="submission" date="2016-12" db="EMBL/GenBank/DDBJ databases">
        <title>The genomes of Aspergillus section Nigri reveals drivers in fungal speciation.</title>
        <authorList>
            <consortium name="DOE Joint Genome Institute"/>
            <person name="Vesth T.C."/>
            <person name="Nybo J."/>
            <person name="Theobald S."/>
            <person name="Brandl J."/>
            <person name="Frisvad J.C."/>
            <person name="Nielsen K.F."/>
            <person name="Lyhne E.K."/>
            <person name="Kogle M.E."/>
            <person name="Kuo A."/>
            <person name="Riley R."/>
            <person name="Clum A."/>
            <person name="Nolan M."/>
            <person name="Lipzen A."/>
            <person name="Salamov A."/>
            <person name="Henrissat B."/>
            <person name="Wiebenga A."/>
            <person name="De Vries R.P."/>
            <person name="Grigoriev I.V."/>
            <person name="Mortensen U.H."/>
            <person name="Andersen M.R."/>
            <person name="Baker S.E."/>
        </authorList>
    </citation>
    <scope>NUCLEOTIDE SEQUENCE [LARGE SCALE GENOMIC DNA]</scope>
    <source>
        <strain evidence="2 3">JOP 1030-1</strain>
    </source>
</reference>
<dbReference type="Proteomes" id="UP000248349">
    <property type="component" value="Unassembled WGS sequence"/>
</dbReference>
<dbReference type="RefSeq" id="XP_025433893.1">
    <property type="nucleotide sequence ID" value="XM_025578851.1"/>
</dbReference>
<dbReference type="STRING" id="1450539.A0A318ZJZ9"/>
<evidence type="ECO:0000313" key="3">
    <source>
        <dbReference type="Proteomes" id="UP000248349"/>
    </source>
</evidence>
<feature type="region of interest" description="Disordered" evidence="1">
    <location>
        <begin position="1"/>
        <end position="22"/>
    </location>
</feature>